<accession>A0A914HKI4</accession>
<dbReference type="AlphaFoldDB" id="A0A914HKI4"/>
<keyword evidence="2" id="KW-1185">Reference proteome</keyword>
<dbReference type="WBParaSite" id="Gr19_v10_g17471.t1">
    <property type="protein sequence ID" value="Gr19_v10_g17471.t1"/>
    <property type="gene ID" value="Gr19_v10_g17471"/>
</dbReference>
<feature type="signal peptide" evidence="1">
    <location>
        <begin position="1"/>
        <end position="21"/>
    </location>
</feature>
<organism evidence="2 3">
    <name type="scientific">Globodera rostochiensis</name>
    <name type="common">Golden nematode worm</name>
    <name type="synonym">Heterodera rostochiensis</name>
    <dbReference type="NCBI Taxonomy" id="31243"/>
    <lineage>
        <taxon>Eukaryota</taxon>
        <taxon>Metazoa</taxon>
        <taxon>Ecdysozoa</taxon>
        <taxon>Nematoda</taxon>
        <taxon>Chromadorea</taxon>
        <taxon>Rhabditida</taxon>
        <taxon>Tylenchina</taxon>
        <taxon>Tylenchomorpha</taxon>
        <taxon>Tylenchoidea</taxon>
        <taxon>Heteroderidae</taxon>
        <taxon>Heteroderinae</taxon>
        <taxon>Globodera</taxon>
    </lineage>
</organism>
<dbReference type="PANTHER" id="PTHR37433:SF6">
    <property type="entry name" value="ACTIVIN_RECP DOMAIN-CONTAINING PROTEIN"/>
    <property type="match status" value="1"/>
</dbReference>
<proteinExistence type="predicted"/>
<protein>
    <submittedName>
        <fullName evidence="3">Uncharacterized protein</fullName>
    </submittedName>
</protein>
<dbReference type="PANTHER" id="PTHR37433">
    <property type="entry name" value="PROTEIN CBG25136-RELATED"/>
    <property type="match status" value="1"/>
</dbReference>
<name>A0A914HKI4_GLORO</name>
<reference evidence="3" key="1">
    <citation type="submission" date="2022-11" db="UniProtKB">
        <authorList>
            <consortium name="WormBaseParasite"/>
        </authorList>
    </citation>
    <scope>IDENTIFICATION</scope>
</reference>
<evidence type="ECO:0000313" key="2">
    <source>
        <dbReference type="Proteomes" id="UP000887572"/>
    </source>
</evidence>
<evidence type="ECO:0000313" key="3">
    <source>
        <dbReference type="WBParaSite" id="Gr19_v10_g17471.t1"/>
    </source>
</evidence>
<feature type="chain" id="PRO_5036719008" evidence="1">
    <location>
        <begin position="22"/>
        <end position="382"/>
    </location>
</feature>
<keyword evidence="1" id="KW-0732">Signal</keyword>
<evidence type="ECO:0000256" key="1">
    <source>
        <dbReference type="SAM" id="SignalP"/>
    </source>
</evidence>
<dbReference type="Proteomes" id="UP000887572">
    <property type="component" value="Unplaced"/>
</dbReference>
<sequence>MSVPLLPVVFALLPLFRPFTAHLCYSCSGICHTGAPCNCQMGNCEADFCFAEKRPSESSGVFRLTKGCVKKPQRTRVGCDFAHSADRVHCVCAGDFCNDSVLMRVHTARQNVTCRRCPDSRPNCGQTCQGQWCHVHVSTSASGCGFGPPSLPYVYQSSELFRQRSRVCVSLSRGNGSPHEFCVCNFNLCNDPGAISSSAVNSPNNRPNPFAAFLRTLSGGEELQNYQRHRSVGRPSNGERPGALFECISCDMSSEDAAMTSNCRQNRCWGHFCVYATQRVFVGGSFQSLGWSGASAALQGNGAVGAQQAMMHERQGCMNASERSFVQLGCSHKWVANEQEEIFCACRGNLCNSDLSTASASSANSQTSPAILSLNEEINQNV</sequence>